<evidence type="ECO:0000256" key="8">
    <source>
        <dbReference type="ARBA" id="ARBA00023239"/>
    </source>
</evidence>
<keyword evidence="5 16" id="KW-0521">NADP</keyword>
<evidence type="ECO:0000256" key="10">
    <source>
        <dbReference type="ARBA" id="ARBA00033756"/>
    </source>
</evidence>
<keyword evidence="20" id="KW-1185">Reference proteome</keyword>
<dbReference type="FunFam" id="3.20.20.70:FF:000078">
    <property type="entry name" value="Fatty acid synthase beta subunit dehydratase"/>
    <property type="match status" value="1"/>
</dbReference>
<evidence type="ECO:0000256" key="14">
    <source>
        <dbReference type="ARBA" id="ARBA00048572"/>
    </source>
</evidence>
<dbReference type="Gene3D" id="6.20.240.10">
    <property type="match status" value="1"/>
</dbReference>
<keyword evidence="6 16" id="KW-0560">Oxidoreductase</keyword>
<dbReference type="Gene3D" id="3.20.20.70">
    <property type="entry name" value="Aldolase class I"/>
    <property type="match status" value="1"/>
</dbReference>
<dbReference type="InterPro" id="IPR001227">
    <property type="entry name" value="Ac_transferase_dom_sf"/>
</dbReference>
<reference evidence="19" key="2">
    <citation type="submission" date="2021-02" db="EMBL/GenBank/DDBJ databases">
        <title>Aspergillus puulaauensis MK2 genome sequence.</title>
        <authorList>
            <person name="Futagami T."/>
            <person name="Mori K."/>
            <person name="Kadooka C."/>
            <person name="Tanaka T."/>
        </authorList>
    </citation>
    <scope>NUCLEOTIDE SEQUENCE</scope>
    <source>
        <strain evidence="19">MK2</strain>
    </source>
</reference>
<sequence length="1895" mass="209087">MTLSELLTSADSGRLRLYSCCGGQGPSNLTGLDDLVHLVRTYGDRDPIRHLIDTSSSHLELLASIPHRSPFFSGRGFPLRTWLDDFAATAPSSDELALSPFSFPINTLLSLAHYALTAHTIGVDPGQLRDRLHGVIGHSQGVFAATAIAHSGKGWPAFYNAASLVLKLSFWVGLESHLAAPGSTLSAEDVADCLQHDEGAPSYLLSVTGLSHDHLQRLIRKANTQDVQLSLINSNNKFVLAGTPQALRDICLAIRTVSAPQSLDQTRAPFTQRRPISDVRFLPVSAPYHSSLLAYVEPYVVDAIKGLRLNGSDIAIPLYAQVKGKTQNLQDLKEDVLSALIRAVTIEQVDWPDACRKMDSATHVLSFGPGSVGSLVQDVLEGTGVHVMNLSGRSLSSCLNALNSVSSLPVGQSWGHKYRPRLGTSNSKEAEPYIETKMTRLLGLPHVMVAGMTPTTCSPEFVAAVMNAGYHVEFACGGYHHPETLEAALRQLAAAIPFHRSITCNVIYASPKSLTWQINLLQDLIKEGLPIDGLTVGAGIPSPDVVREWVERLDLSHIWFKPGSVDAIDRVLAIARQYPGLPIGLQWTGGRAGGHHSFEDFHQAILDRYSHIRSCDNVILVAGSGFGGGHDTWPYLTGSWSQELGFAAMPFDGVLLGSRMMVAHEAKTSLAAKQLIVQAPGIVEDDDWTRSQHEAIGGVISVVSEMGQPIHVLATRGMRLWHEFDRRFFSIRDPEQLRVALKKHREEIISRLNRDYARPWFAIADDGRPVEMEDLTYKQVLHRLCGLMFVERHSRWIDQSYLVRVHDFVRLLHARFGTGMSLSNSPAELKVAFDEAYRTHADEVLYPDDAALLLSLFRRQGLKPVPFIPILDESFETWFKKDSLWQSEDVDSVPEQDAQRVCIIQGPVAVQHSKVCDEPAKDILDGIRDPHTGFLKNQILASGEDDMISAIVQDADVLPGIHVSHDGSICRYQLTGPAIPSSSVILDRLTTGCSWGRAALISKHVLFGRHRVKNPIHDAFQPCIGDIIEIKYASGTLSEMTLYHTAVQKGGSNDIRGALEITHLDADTISVALITHSVQTVAGNRPALEFRLKLLGGGMGQPIIQLDQETYLGRVRDLYTELWIGPAPCPISAGLNSEFSDGPAVIMPESVQEFVAVISQSGPARSQAWSAQGPVVPLDYAVVLAWTALTKPVLLPALDGDPLQLLHQSISLRLARGVWPLSVGDVVQTASRITEHTITATGQRVEVSAEILRDAQPVVYLRTTFVIQRRTQRASQQFRSVHEAEMVMHISSPVQLQLLISRKWLFLDVASHEILGKRLLFRLNTQTVSSTKGTPSSLQVSGLATLLSEQASTRTTTGAKVGRVYLEEEDHNFNPVMDFLSRHGSPLVQRQPLQSPGWTGDAVIPFRAPSPSSAYARVSKDANPIHTCPLFARFAGRGQPVLHGMHLSATVRRILEWMVGDTERRRFQGWKVSFDGIVRAYDQLRMEVQHRAMEDGLMVVHVKVLNVNTGDQIMHAEAMIEQAPTAYIFAGQGTQEQGMGMGLYGMHKAAQAVWDRAERHFESQYGISLLHLVRDNPKSLAVNFRGKRGQQIRANYLAMRSSSESDKLMLPGLTETSRSYTFSYPSGLLKSTQFAQPALVVMEMAEYAHLQAQGVVQKSALFAGHSLGEYSALGACSTFMQFEPLLSLIFYRGLKMQNALPRDNNGRTQYAMMAVDPSRTGTDFDECSLMDLVQRIAREMGLLLEVVNHNVQSRQYVCAGHIRSLWVMGQVCDNLSLATSNSPDTMEECIRQNIASSQTITSHESLSRGIATIPLSGVDIPFHSQMLRGHIDDYRQYLRRHLRVADIKADELVGRWVPNVVGKPFTLEISYIRLVQQITQSRALHGLLEQVGERL</sequence>
<dbReference type="GO" id="GO:0006633">
    <property type="term" value="P:fatty acid biosynthetic process"/>
    <property type="evidence" value="ECO:0007669"/>
    <property type="project" value="InterPro"/>
</dbReference>
<dbReference type="InterPro" id="IPR029069">
    <property type="entry name" value="HotDog_dom_sf"/>
</dbReference>
<feature type="domain" description="Malonyl-CoA:ACP transacylase (MAT)" evidence="18">
    <location>
        <begin position="1528"/>
        <end position="1860"/>
    </location>
</feature>
<dbReference type="InterPro" id="IPR014043">
    <property type="entry name" value="Acyl_transferase_dom"/>
</dbReference>
<comment type="catalytic activity">
    <reaction evidence="13">
        <text>(9Z)-octadecenoyl-[ACP] + H2O = (9Z)-octadecenoate + holo-[ACP] + H(+)</text>
        <dbReference type="Rhea" id="RHEA:15057"/>
        <dbReference type="Rhea" id="RHEA-COMP:9685"/>
        <dbReference type="Rhea" id="RHEA-COMP:9924"/>
        <dbReference type="ChEBI" id="CHEBI:15377"/>
        <dbReference type="ChEBI" id="CHEBI:15378"/>
        <dbReference type="ChEBI" id="CHEBI:30823"/>
        <dbReference type="ChEBI" id="CHEBI:64479"/>
        <dbReference type="ChEBI" id="CHEBI:78783"/>
        <dbReference type="EC" id="3.1.2.14"/>
    </reaction>
</comment>
<evidence type="ECO:0000256" key="6">
    <source>
        <dbReference type="ARBA" id="ARBA00023002"/>
    </source>
</evidence>
<dbReference type="SUPFAM" id="SSF51412">
    <property type="entry name" value="Inosine monophosphate dehydrogenase (IMPDH)"/>
    <property type="match status" value="1"/>
</dbReference>
<dbReference type="Gene3D" id="6.10.60.10">
    <property type="match status" value="1"/>
</dbReference>
<dbReference type="SUPFAM" id="SSF54637">
    <property type="entry name" value="Thioesterase/thiol ester dehydrase-isomerase"/>
    <property type="match status" value="2"/>
</dbReference>
<dbReference type="EMBL" id="AP024444">
    <property type="protein sequence ID" value="BCS19617.1"/>
    <property type="molecule type" value="Genomic_DNA"/>
</dbReference>
<dbReference type="PANTHER" id="PTHR10982:SF21">
    <property type="entry name" value="FATTY ACID SYNTHASE SUBUNIT BETA"/>
    <property type="match status" value="1"/>
</dbReference>
<comment type="similarity">
    <text evidence="2 16">Belongs to the fungal fatty acid synthetase subunit beta family.</text>
</comment>
<reference evidence="19" key="1">
    <citation type="submission" date="2021-01" db="EMBL/GenBank/DDBJ databases">
        <authorList>
            <consortium name="Aspergillus puulaauensis MK2 genome sequencing consortium"/>
            <person name="Kazuki M."/>
            <person name="Futagami T."/>
        </authorList>
    </citation>
    <scope>NUCLEOTIDE SEQUENCE</scope>
    <source>
        <strain evidence="19">MK2</strain>
    </source>
</reference>
<evidence type="ECO:0000256" key="5">
    <source>
        <dbReference type="ARBA" id="ARBA00022857"/>
    </source>
</evidence>
<comment type="catalytic activity">
    <reaction evidence="12">
        <text>holo-[ACP] + malonyl-CoA = malonyl-[ACP] + CoA</text>
        <dbReference type="Rhea" id="RHEA:41792"/>
        <dbReference type="Rhea" id="RHEA-COMP:9623"/>
        <dbReference type="Rhea" id="RHEA-COMP:9685"/>
        <dbReference type="ChEBI" id="CHEBI:57287"/>
        <dbReference type="ChEBI" id="CHEBI:57384"/>
        <dbReference type="ChEBI" id="CHEBI:64479"/>
        <dbReference type="ChEBI" id="CHEBI:78449"/>
        <dbReference type="EC" id="2.3.1.39"/>
    </reaction>
</comment>
<dbReference type="SMART" id="SM00827">
    <property type="entry name" value="PKS_AT"/>
    <property type="match status" value="1"/>
</dbReference>
<feature type="active site" description="For acetyltransferase activity" evidence="17">
    <location>
        <position position="139"/>
    </location>
</feature>
<dbReference type="GO" id="GO:0004312">
    <property type="term" value="F:fatty acid synthase activity"/>
    <property type="evidence" value="ECO:0007669"/>
    <property type="project" value="InterPro"/>
</dbReference>
<evidence type="ECO:0000256" key="11">
    <source>
        <dbReference type="ARBA" id="ARBA00048237"/>
    </source>
</evidence>
<dbReference type="InterPro" id="IPR050830">
    <property type="entry name" value="Fungal_FAS"/>
</dbReference>
<dbReference type="GO" id="GO:0004313">
    <property type="term" value="F:[acyl-carrier-protein] S-acetyltransferase activity"/>
    <property type="evidence" value="ECO:0007669"/>
    <property type="project" value="UniProtKB-EC"/>
</dbReference>
<evidence type="ECO:0000256" key="4">
    <source>
        <dbReference type="ARBA" id="ARBA00022801"/>
    </source>
</evidence>
<protein>
    <recommendedName>
        <fullName evidence="18">Malonyl-CoA:ACP transacylase (MAT) domain-containing protein</fullName>
    </recommendedName>
</protein>
<evidence type="ECO:0000313" key="20">
    <source>
        <dbReference type="Proteomes" id="UP000654913"/>
    </source>
</evidence>
<dbReference type="InterPro" id="IPR016452">
    <property type="entry name" value="Fas1/AflB-like"/>
</dbReference>
<dbReference type="Proteomes" id="UP000654913">
    <property type="component" value="Chromosome 2"/>
</dbReference>
<comment type="catalytic activity">
    <reaction evidence="15">
        <text>holo-[ACP] + acetyl-CoA = acetyl-[ACP] + CoA</text>
        <dbReference type="Rhea" id="RHEA:41788"/>
        <dbReference type="Rhea" id="RHEA-COMP:9621"/>
        <dbReference type="Rhea" id="RHEA-COMP:9685"/>
        <dbReference type="ChEBI" id="CHEBI:57287"/>
        <dbReference type="ChEBI" id="CHEBI:57288"/>
        <dbReference type="ChEBI" id="CHEBI:64479"/>
        <dbReference type="ChEBI" id="CHEBI:78446"/>
        <dbReference type="EC" id="2.3.1.38"/>
    </reaction>
</comment>
<dbReference type="CDD" id="cd03447">
    <property type="entry name" value="FAS_MaoC"/>
    <property type="match status" value="1"/>
</dbReference>
<dbReference type="Gene3D" id="2.40.128.700">
    <property type="match status" value="1"/>
</dbReference>
<name>A0A7R8AIM6_9EURO</name>
<dbReference type="InterPro" id="IPR003965">
    <property type="entry name" value="Fatty_acid_synthase"/>
</dbReference>
<dbReference type="PIRSF" id="PIRSF005562">
    <property type="entry name" value="FAS_yeast_beta"/>
    <property type="match status" value="1"/>
</dbReference>
<comment type="catalytic activity">
    <reaction evidence="1">
        <text>a (3R)-hydroxyacyl-[ACP] = a (2E)-enoyl-[ACP] + H2O</text>
        <dbReference type="Rhea" id="RHEA:13097"/>
        <dbReference type="Rhea" id="RHEA-COMP:9925"/>
        <dbReference type="Rhea" id="RHEA-COMP:9945"/>
        <dbReference type="ChEBI" id="CHEBI:15377"/>
        <dbReference type="ChEBI" id="CHEBI:78784"/>
        <dbReference type="ChEBI" id="CHEBI:78827"/>
        <dbReference type="EC" id="4.2.1.59"/>
    </reaction>
</comment>
<dbReference type="GO" id="GO:0004321">
    <property type="term" value="F:fatty-acyl-CoA synthase activity"/>
    <property type="evidence" value="ECO:0007669"/>
    <property type="project" value="UniProtKB-EC"/>
</dbReference>
<accession>A0A7R8AIM6</accession>
<comment type="subunit">
    <text evidence="10">[Alpha(6)beta(6)] hexamers of two multifunctional subunits (alpha and beta).</text>
</comment>
<evidence type="ECO:0000256" key="9">
    <source>
        <dbReference type="ARBA" id="ARBA00023268"/>
    </source>
</evidence>
<evidence type="ECO:0000256" key="13">
    <source>
        <dbReference type="ARBA" id="ARBA00048536"/>
    </source>
</evidence>
<dbReference type="InterPro" id="IPR032088">
    <property type="entry name" value="SAT"/>
</dbReference>
<evidence type="ECO:0000256" key="16">
    <source>
        <dbReference type="PIRNR" id="PIRNR005562"/>
    </source>
</evidence>
<dbReference type="Pfam" id="PF22235">
    <property type="entry name" value="FAS1_thioest_ins"/>
    <property type="match status" value="1"/>
</dbReference>
<evidence type="ECO:0000256" key="15">
    <source>
        <dbReference type="ARBA" id="ARBA00048835"/>
    </source>
</evidence>
<dbReference type="GO" id="GO:0019171">
    <property type="term" value="F:(3R)-hydroxyacyl-[acyl-carrier-protein] dehydratase activity"/>
    <property type="evidence" value="ECO:0007669"/>
    <property type="project" value="UniProtKB-EC"/>
</dbReference>
<dbReference type="Pfam" id="PF17951">
    <property type="entry name" value="FAS_meander"/>
    <property type="match status" value="1"/>
</dbReference>
<dbReference type="Pfam" id="PF01575">
    <property type="entry name" value="MaoC_dehydratas"/>
    <property type="match status" value="1"/>
</dbReference>
<evidence type="ECO:0000256" key="17">
    <source>
        <dbReference type="PIRSR" id="PIRSR005562-1"/>
    </source>
</evidence>
<proteinExistence type="inferred from homology"/>
<dbReference type="Gene3D" id="3.30.1120.100">
    <property type="match status" value="1"/>
</dbReference>
<dbReference type="RefSeq" id="XP_041551811.1">
    <property type="nucleotide sequence ID" value="XM_041698647.1"/>
</dbReference>
<dbReference type="GO" id="GO:0005835">
    <property type="term" value="C:fatty acid synthase complex"/>
    <property type="evidence" value="ECO:0007669"/>
    <property type="project" value="UniProtKB-UniRule"/>
</dbReference>
<keyword evidence="8" id="KW-0456">Lyase</keyword>
<dbReference type="Gene3D" id="3.10.129.10">
    <property type="entry name" value="Hotdog Thioesterase"/>
    <property type="match status" value="1"/>
</dbReference>
<dbReference type="Pfam" id="PF00698">
    <property type="entry name" value="Acyl_transf_1"/>
    <property type="match status" value="1"/>
</dbReference>
<evidence type="ECO:0000259" key="18">
    <source>
        <dbReference type="SMART" id="SM00827"/>
    </source>
</evidence>
<dbReference type="InterPro" id="IPR016035">
    <property type="entry name" value="Acyl_Trfase/lysoPLipase"/>
</dbReference>
<dbReference type="PANTHER" id="PTHR10982">
    <property type="entry name" value="MALONYL COA-ACYL CARRIER PROTEIN TRANSACYLASE"/>
    <property type="match status" value="1"/>
</dbReference>
<dbReference type="Pfam" id="PF16073">
    <property type="entry name" value="SAT"/>
    <property type="match status" value="1"/>
</dbReference>
<keyword evidence="9" id="KW-0511">Multifunctional enzyme</keyword>
<dbReference type="InterPro" id="IPR040883">
    <property type="entry name" value="FAS_meander"/>
</dbReference>
<dbReference type="Gene3D" id="1.20.930.70">
    <property type="match status" value="1"/>
</dbReference>
<evidence type="ECO:0000256" key="1">
    <source>
        <dbReference type="ARBA" id="ARBA00001055"/>
    </source>
</evidence>
<evidence type="ECO:0000256" key="3">
    <source>
        <dbReference type="ARBA" id="ARBA00022679"/>
    </source>
</evidence>
<dbReference type="InterPro" id="IPR002539">
    <property type="entry name" value="MaoC-like_dom"/>
</dbReference>
<evidence type="ECO:0000256" key="7">
    <source>
        <dbReference type="ARBA" id="ARBA00023027"/>
    </source>
</evidence>
<gene>
    <name evidence="19" type="ORF">APUU_20049S</name>
</gene>
<dbReference type="InterPro" id="IPR013565">
    <property type="entry name" value="Fas1/AflB-like_central"/>
</dbReference>
<dbReference type="SUPFAM" id="SSF52151">
    <property type="entry name" value="FabD/lysophospholipase-like"/>
    <property type="match status" value="2"/>
</dbReference>
<dbReference type="OrthoDB" id="4251012at2759"/>
<evidence type="ECO:0000313" key="19">
    <source>
        <dbReference type="EMBL" id="BCS19617.1"/>
    </source>
</evidence>
<evidence type="ECO:0000256" key="2">
    <source>
        <dbReference type="ARBA" id="ARBA00010009"/>
    </source>
</evidence>
<dbReference type="PRINTS" id="PR01483">
    <property type="entry name" value="FASYNTHASE"/>
</dbReference>
<comment type="catalytic activity">
    <reaction evidence="11">
        <text>acetyl-CoA + n malonyl-CoA + 2n NADPH + 4n H(+) = a long-chain-acyl-CoA + n CoA + n CO2 + 2n NADP(+).</text>
        <dbReference type="EC" id="2.3.1.86"/>
    </reaction>
</comment>
<dbReference type="Pfam" id="PF08354">
    <property type="entry name" value="Fas1-AflB-like_hel"/>
    <property type="match status" value="1"/>
</dbReference>
<evidence type="ECO:0000256" key="12">
    <source>
        <dbReference type="ARBA" id="ARBA00048462"/>
    </source>
</evidence>
<comment type="catalytic activity">
    <reaction evidence="14">
        <text>a 2,3-saturated acyl-[ACP] + NAD(+) = a (2E)-enoyl-[ACP] + NADH + H(+)</text>
        <dbReference type="Rhea" id="RHEA:10240"/>
        <dbReference type="Rhea" id="RHEA-COMP:9925"/>
        <dbReference type="Rhea" id="RHEA-COMP:9926"/>
        <dbReference type="ChEBI" id="CHEBI:15378"/>
        <dbReference type="ChEBI" id="CHEBI:57540"/>
        <dbReference type="ChEBI" id="CHEBI:57945"/>
        <dbReference type="ChEBI" id="CHEBI:78784"/>
        <dbReference type="ChEBI" id="CHEBI:78785"/>
        <dbReference type="EC" id="1.3.1.9"/>
    </reaction>
</comment>
<dbReference type="GO" id="GO:0004318">
    <property type="term" value="F:enoyl-[acyl-carrier-protein] reductase (NADH) activity"/>
    <property type="evidence" value="ECO:0007669"/>
    <property type="project" value="UniProtKB-UniRule"/>
</dbReference>
<keyword evidence="3 16" id="KW-0808">Transferase</keyword>
<keyword evidence="7 16" id="KW-0520">NAD</keyword>
<dbReference type="KEGG" id="apuu:APUU_20049S"/>
<keyword evidence="4 16" id="KW-0378">Hydrolase</keyword>
<feature type="active site" description="For malonyltransferase activity" evidence="17">
    <location>
        <position position="1666"/>
    </location>
</feature>
<dbReference type="GO" id="GO:0004314">
    <property type="term" value="F:[acyl-carrier-protein] S-malonyltransferase activity"/>
    <property type="evidence" value="ECO:0007669"/>
    <property type="project" value="UniProtKB-EC"/>
</dbReference>
<dbReference type="GO" id="GO:0016297">
    <property type="term" value="F:fatty acyl-[ACP] hydrolase activity"/>
    <property type="evidence" value="ECO:0007669"/>
    <property type="project" value="UniProtKB-EC"/>
</dbReference>
<organism evidence="19 20">
    <name type="scientific">Aspergillus puulaauensis</name>
    <dbReference type="NCBI Taxonomy" id="1220207"/>
    <lineage>
        <taxon>Eukaryota</taxon>
        <taxon>Fungi</taxon>
        <taxon>Dikarya</taxon>
        <taxon>Ascomycota</taxon>
        <taxon>Pezizomycotina</taxon>
        <taxon>Eurotiomycetes</taxon>
        <taxon>Eurotiomycetidae</taxon>
        <taxon>Eurotiales</taxon>
        <taxon>Aspergillaceae</taxon>
        <taxon>Aspergillus</taxon>
    </lineage>
</organism>
<dbReference type="GeneID" id="64969622"/>
<dbReference type="InterPro" id="IPR013785">
    <property type="entry name" value="Aldolase_TIM"/>
</dbReference>
<dbReference type="Gene3D" id="3.40.366.10">
    <property type="entry name" value="Malonyl-Coenzyme A Acyl Carrier Protein, domain 2"/>
    <property type="match status" value="3"/>
</dbReference>